<dbReference type="Proteomes" id="UP001497680">
    <property type="component" value="Unassembled WGS sequence"/>
</dbReference>
<keyword evidence="1" id="KW-0540">Nuclease</keyword>
<evidence type="ECO:0000313" key="1">
    <source>
        <dbReference type="EMBL" id="KAI6080198.1"/>
    </source>
</evidence>
<dbReference type="EMBL" id="MU394470">
    <property type="protein sequence ID" value="KAI6080198.1"/>
    <property type="molecule type" value="Genomic_DNA"/>
</dbReference>
<gene>
    <name evidence="1" type="ORF">F4821DRAFT_273999</name>
</gene>
<proteinExistence type="predicted"/>
<accession>A0ACC0CIL0</accession>
<evidence type="ECO:0000313" key="2">
    <source>
        <dbReference type="Proteomes" id="UP001497680"/>
    </source>
</evidence>
<reference evidence="1 2" key="1">
    <citation type="journal article" date="2022" name="New Phytol.">
        <title>Ecological generalism drives hyperdiversity of secondary metabolite gene clusters in xylarialean endophytes.</title>
        <authorList>
            <person name="Franco M.E.E."/>
            <person name="Wisecaver J.H."/>
            <person name="Arnold A.E."/>
            <person name="Ju Y.M."/>
            <person name="Slot J.C."/>
            <person name="Ahrendt S."/>
            <person name="Moore L.P."/>
            <person name="Eastman K.E."/>
            <person name="Scott K."/>
            <person name="Konkel Z."/>
            <person name="Mondo S.J."/>
            <person name="Kuo A."/>
            <person name="Hayes R.D."/>
            <person name="Haridas S."/>
            <person name="Andreopoulos B."/>
            <person name="Riley R."/>
            <person name="LaButti K."/>
            <person name="Pangilinan J."/>
            <person name="Lipzen A."/>
            <person name="Amirebrahimi M."/>
            <person name="Yan J."/>
            <person name="Adam C."/>
            <person name="Keymanesh K."/>
            <person name="Ng V."/>
            <person name="Louie K."/>
            <person name="Northen T."/>
            <person name="Drula E."/>
            <person name="Henrissat B."/>
            <person name="Hsieh H.M."/>
            <person name="Youens-Clark K."/>
            <person name="Lutzoni F."/>
            <person name="Miadlikowska J."/>
            <person name="Eastwood D.C."/>
            <person name="Hamelin R.C."/>
            <person name="Grigoriev I.V."/>
            <person name="U'Ren J.M."/>
        </authorList>
    </citation>
    <scope>NUCLEOTIDE SEQUENCE [LARGE SCALE GENOMIC DNA]</scope>
    <source>
        <strain evidence="1 2">ER1909</strain>
    </source>
</reference>
<name>A0ACC0CIL0_9PEZI</name>
<comment type="caution">
    <text evidence="1">The sequence shown here is derived from an EMBL/GenBank/DDBJ whole genome shotgun (WGS) entry which is preliminary data.</text>
</comment>
<organism evidence="1 2">
    <name type="scientific">Hypoxylon rubiginosum</name>
    <dbReference type="NCBI Taxonomy" id="110542"/>
    <lineage>
        <taxon>Eukaryota</taxon>
        <taxon>Fungi</taxon>
        <taxon>Dikarya</taxon>
        <taxon>Ascomycota</taxon>
        <taxon>Pezizomycotina</taxon>
        <taxon>Sordariomycetes</taxon>
        <taxon>Xylariomycetidae</taxon>
        <taxon>Xylariales</taxon>
        <taxon>Hypoxylaceae</taxon>
        <taxon>Hypoxylon</taxon>
    </lineage>
</organism>
<keyword evidence="2" id="KW-1185">Reference proteome</keyword>
<keyword evidence="1" id="KW-0378">Hydrolase</keyword>
<sequence>MSAVDVLMSSPRPSRLEPYAIDIFPRSPQKPPLRSGSRAGTIPDGAHAPEIDIETEKIANSPPRESRATKARKKNPILIDKEEVQKIEQPAISKARVAKSTTKRKPKEKPETRAEEKPDKGKSVGKLEDEHIAIDDWTPPPVNNPILIGSEVRSKDVFNTLLDQYGRKDESSAIATEQQQVDVLKKRKLIELVSTSNDTEHAPIETSPVKIVNAKKKTRTITELATAPYMLPIEPELDLAGPATKDSLLNYFDSDGAVKALVEHQTMVMSQKKGKAKETKANATTKPKRKRKSGTANNPILLSPNSALKQSSNQDFVFGTSSQLVREDSPSMLRDLQSAIRASNQVASDPFVDSDSQGLWHAGARDVDGDLINLDGVELVEDFPSLPRRKQAHPSCEEFVDINDILKSSELDESATTAPRQNSHFFQSQAIPSAQPSQTSDQVLVEPEPAAETINPRPDYESLTDAQLARQIASYGFKPVKKRQAMIALLDQCWTSKSTGTATNQSKSISTSSTMDAPKKKQQTATAEPEKQPKRRGRPRKQSTTETVSTTKVSAPKEASPKRSRGRPKASTSKTVEIADSDLDELTSSSSRASSRERDRIFSSPPAVDLSLSEDADVSLATTASVTDQQADVFRHITKAVTSAPRSQDPARPSWHEKMLLYDPVVLEDLAAWLNGGALGGVGYDGEVSPADVKKWCESKSVICLWRTNLNGKERKRY</sequence>
<protein>
    <submittedName>
        <fullName evidence="1">Slx4 endonuclease-domain-containing protein</fullName>
    </submittedName>
</protein>
<keyword evidence="1" id="KW-0255">Endonuclease</keyword>